<keyword evidence="8" id="KW-0472">Membrane</keyword>
<dbReference type="STRING" id="5627.A0A1C7MFC4"/>
<dbReference type="GO" id="GO:0004843">
    <property type="term" value="F:cysteine-type deubiquitinase activity"/>
    <property type="evidence" value="ECO:0007669"/>
    <property type="project" value="UniProtKB-UniRule"/>
</dbReference>
<dbReference type="GO" id="GO:0030968">
    <property type="term" value="P:endoplasmic reticulum unfolded protein response"/>
    <property type="evidence" value="ECO:0007669"/>
    <property type="project" value="TreeGrafter"/>
</dbReference>
<dbReference type="AlphaFoldDB" id="A0A1C7MFC4"/>
<comment type="caution">
    <text evidence="11">The sequence shown here is derived from an EMBL/GenBank/DDBJ whole genome shotgun (WGS) entry which is preliminary data.</text>
</comment>
<feature type="region of interest" description="Disordered" evidence="7">
    <location>
        <begin position="353"/>
        <end position="402"/>
    </location>
</feature>
<evidence type="ECO:0000256" key="8">
    <source>
        <dbReference type="SAM" id="Phobius"/>
    </source>
</evidence>
<feature type="compositionally biased region" description="Low complexity" evidence="7">
    <location>
        <begin position="355"/>
        <end position="375"/>
    </location>
</feature>
<evidence type="ECO:0000256" key="5">
    <source>
        <dbReference type="ARBA" id="ARBA00022807"/>
    </source>
</evidence>
<dbReference type="CDD" id="cd22745">
    <property type="entry name" value="OTU_OTU1"/>
    <property type="match status" value="1"/>
</dbReference>
<dbReference type="GO" id="GO:0005829">
    <property type="term" value="C:cytosol"/>
    <property type="evidence" value="ECO:0007669"/>
    <property type="project" value="TreeGrafter"/>
</dbReference>
<evidence type="ECO:0000259" key="10">
    <source>
        <dbReference type="Pfam" id="PF21403"/>
    </source>
</evidence>
<comment type="catalytic activity">
    <reaction evidence="1 6">
        <text>Thiol-dependent hydrolysis of ester, thioester, amide, peptide and isopeptide bonds formed by the C-terminal Gly of ubiquitin (a 76-residue protein attached to proteins as an intracellular targeting signal).</text>
        <dbReference type="EC" id="3.4.19.12"/>
    </reaction>
</comment>
<dbReference type="GO" id="GO:0005634">
    <property type="term" value="C:nucleus"/>
    <property type="evidence" value="ECO:0007669"/>
    <property type="project" value="TreeGrafter"/>
</dbReference>
<dbReference type="InterPro" id="IPR048857">
    <property type="entry name" value="OTU1_Ubl"/>
</dbReference>
<dbReference type="Pfam" id="PF10568">
    <property type="entry name" value="Tom37"/>
    <property type="match status" value="1"/>
</dbReference>
<accession>A0A1C7MFC4</accession>
<name>A0A1C7MFC4_GRIFR</name>
<keyword evidence="8" id="KW-1133">Transmembrane helix</keyword>
<dbReference type="GO" id="GO:0016579">
    <property type="term" value="P:protein deubiquitination"/>
    <property type="evidence" value="ECO:0007669"/>
    <property type="project" value="TreeGrafter"/>
</dbReference>
<evidence type="ECO:0000313" key="12">
    <source>
        <dbReference type="Proteomes" id="UP000092993"/>
    </source>
</evidence>
<protein>
    <recommendedName>
        <fullName evidence="6">Ubiquitin thioesterase OTU</fullName>
        <ecNumber evidence="6">3.4.19.12</ecNumber>
    </recommendedName>
</protein>
<evidence type="ECO:0000256" key="7">
    <source>
        <dbReference type="SAM" id="MobiDB-lite"/>
    </source>
</evidence>
<organism evidence="11 12">
    <name type="scientific">Grifola frondosa</name>
    <name type="common">Maitake</name>
    <name type="synonym">Polyporus frondosus</name>
    <dbReference type="NCBI Taxonomy" id="5627"/>
    <lineage>
        <taxon>Eukaryota</taxon>
        <taxon>Fungi</taxon>
        <taxon>Dikarya</taxon>
        <taxon>Basidiomycota</taxon>
        <taxon>Agaricomycotina</taxon>
        <taxon>Agaricomycetes</taxon>
        <taxon>Polyporales</taxon>
        <taxon>Grifolaceae</taxon>
        <taxon>Grifola</taxon>
    </lineage>
</organism>
<keyword evidence="4 6" id="KW-0378">Hydrolase</keyword>
<feature type="region of interest" description="Disordered" evidence="7">
    <location>
        <begin position="314"/>
        <end position="339"/>
    </location>
</feature>
<dbReference type="OMA" id="METWNEA"/>
<sequence>MLYSLHANWWKLTRPALVSMLPLPQRYYVPHRVRESFKPRLEAVELWNVPGIEQEEDEDRRSAFRLLKKKKDQPRSEKFKKVFERERVLEKARAVFDVYAKLLGDRSLFYPDVIYRQLLTSSSLRIYISLPIFPSRIPSSNGANGFISLSCGAFCYCLFSDLGSTLQALVPWPRFTNSKRPHLSPKALKAKEDERRFTLIRWGWIGLSVAAATAYIAALVVLPALRMYVGTVDEEVLEELEEVNDPAEEPEVDVDPALTTHHITLLPLLRPLFHDYFFPNGSLRLRHPKGVSTIQINLDAATVQDLQQEIFATTEIPPSQQDRGVPAASAHTSPELPVESLGLKQGEQLIVTQKAPASRNNASRSTSSANYSASAMTGLTASQVRESPIAPRVSPPKPGGPDYVQTEGGYLIHRVVPDDNSCLFSSIALVFEQNIIVADAIRKDPIKWDDATLGRSREDYISTILKPSSWGGAIELSILASHYSTEIASIDVETGRIDHFTPPPEHDSKNRCI</sequence>
<dbReference type="InterPro" id="IPR019564">
    <property type="entry name" value="Sam37/metaxin_N"/>
</dbReference>
<dbReference type="OrthoDB" id="65596at2759"/>
<feature type="domain" description="Mitochondrial outer membrane transport complex Sam37/metaxin N-terminal" evidence="9">
    <location>
        <begin position="1"/>
        <end position="34"/>
    </location>
</feature>
<evidence type="ECO:0000313" key="11">
    <source>
        <dbReference type="EMBL" id="OBZ75522.1"/>
    </source>
</evidence>
<dbReference type="Proteomes" id="UP000092993">
    <property type="component" value="Unassembled WGS sequence"/>
</dbReference>
<keyword evidence="8" id="KW-0812">Transmembrane</keyword>
<evidence type="ECO:0000256" key="2">
    <source>
        <dbReference type="ARBA" id="ARBA00022670"/>
    </source>
</evidence>
<dbReference type="Pfam" id="PF21403">
    <property type="entry name" value="OTU1_UBXL"/>
    <property type="match status" value="1"/>
</dbReference>
<keyword evidence="3 6" id="KW-0833">Ubl conjugation pathway</keyword>
<proteinExistence type="predicted"/>
<comment type="function">
    <text evidence="6">Hydrolase that can remove conjugated ubiquitin from proteins and may therefore play an important regulatory role at the level of protein turnover by preventing degradation.</text>
</comment>
<dbReference type="Gene3D" id="3.90.70.80">
    <property type="match status" value="1"/>
</dbReference>
<evidence type="ECO:0000256" key="6">
    <source>
        <dbReference type="RuleBase" id="RU367104"/>
    </source>
</evidence>
<feature type="domain" description="OTU1 Ubl" evidence="10">
    <location>
        <begin position="283"/>
        <end position="319"/>
    </location>
</feature>
<comment type="subcellular location">
    <subcellularLocation>
        <location evidence="6">Cytoplasm</location>
    </subcellularLocation>
</comment>
<dbReference type="Gene3D" id="3.10.20.90">
    <property type="entry name" value="Phosphatidylinositol 3-kinase Catalytic Subunit, Chain A, domain 1"/>
    <property type="match status" value="1"/>
</dbReference>
<evidence type="ECO:0000256" key="1">
    <source>
        <dbReference type="ARBA" id="ARBA00000707"/>
    </source>
</evidence>
<dbReference type="PANTHER" id="PTHR13312:SF0">
    <property type="entry name" value="UBIQUITIN THIOESTERASE OTU1"/>
    <property type="match status" value="1"/>
</dbReference>
<dbReference type="GO" id="GO:0036503">
    <property type="term" value="P:ERAD pathway"/>
    <property type="evidence" value="ECO:0007669"/>
    <property type="project" value="TreeGrafter"/>
</dbReference>
<keyword evidence="2" id="KW-0645">Protease</keyword>
<evidence type="ECO:0000256" key="3">
    <source>
        <dbReference type="ARBA" id="ARBA00022786"/>
    </source>
</evidence>
<dbReference type="EMBL" id="LUGG01000004">
    <property type="protein sequence ID" value="OBZ75522.1"/>
    <property type="molecule type" value="Genomic_DNA"/>
</dbReference>
<evidence type="ECO:0000259" key="9">
    <source>
        <dbReference type="Pfam" id="PF10568"/>
    </source>
</evidence>
<keyword evidence="6" id="KW-0963">Cytoplasm</keyword>
<dbReference type="PANTHER" id="PTHR13312">
    <property type="entry name" value="HIV-INDUCED PROTEIN-7-LIKE PROTEASE"/>
    <property type="match status" value="1"/>
</dbReference>
<reference evidence="11 12" key="1">
    <citation type="submission" date="2016-03" db="EMBL/GenBank/DDBJ databases">
        <title>Whole genome sequencing of Grifola frondosa 9006-11.</title>
        <authorList>
            <person name="Min B."/>
            <person name="Park H."/>
            <person name="Kim J.-G."/>
            <person name="Cho H."/>
            <person name="Oh Y.-L."/>
            <person name="Kong W.-S."/>
            <person name="Choi I.-G."/>
        </authorList>
    </citation>
    <scope>NUCLEOTIDE SEQUENCE [LARGE SCALE GENOMIC DNA]</scope>
    <source>
        <strain evidence="11 12">9006-11</strain>
    </source>
</reference>
<evidence type="ECO:0000256" key="4">
    <source>
        <dbReference type="ARBA" id="ARBA00022801"/>
    </source>
</evidence>
<gene>
    <name evidence="11" type="primary">yod1</name>
    <name evidence="11" type="ORF">A0H81_04273</name>
</gene>
<keyword evidence="12" id="KW-1185">Reference proteome</keyword>
<feature type="transmembrane region" description="Helical" evidence="8">
    <location>
        <begin position="199"/>
        <end position="225"/>
    </location>
</feature>
<keyword evidence="5 6" id="KW-0788">Thiol protease</keyword>
<dbReference type="EC" id="3.4.19.12" evidence="6"/>
<dbReference type="GO" id="GO:0001401">
    <property type="term" value="C:SAM complex"/>
    <property type="evidence" value="ECO:0007669"/>
    <property type="project" value="InterPro"/>
</dbReference>